<feature type="compositionally biased region" description="Basic and acidic residues" evidence="1">
    <location>
        <begin position="25"/>
        <end position="36"/>
    </location>
</feature>
<evidence type="ECO:0000313" key="3">
    <source>
        <dbReference type="Proteomes" id="UP000053676"/>
    </source>
</evidence>
<feature type="region of interest" description="Disordered" evidence="1">
    <location>
        <begin position="209"/>
        <end position="350"/>
    </location>
</feature>
<proteinExistence type="predicted"/>
<dbReference type="Proteomes" id="UP000053676">
    <property type="component" value="Unassembled WGS sequence"/>
</dbReference>
<name>W2TC45_NECAM</name>
<evidence type="ECO:0000313" key="2">
    <source>
        <dbReference type="EMBL" id="ETN79398.1"/>
    </source>
</evidence>
<feature type="compositionally biased region" description="Basic residues" evidence="1">
    <location>
        <begin position="341"/>
        <end position="350"/>
    </location>
</feature>
<keyword evidence="3" id="KW-1185">Reference proteome</keyword>
<feature type="non-terminal residue" evidence="2">
    <location>
        <position position="350"/>
    </location>
</feature>
<dbReference type="EMBL" id="KI659505">
    <property type="protein sequence ID" value="ETN79398.1"/>
    <property type="molecule type" value="Genomic_DNA"/>
</dbReference>
<feature type="compositionally biased region" description="Basic and acidic residues" evidence="1">
    <location>
        <begin position="1"/>
        <end position="10"/>
    </location>
</feature>
<feature type="compositionally biased region" description="Gly residues" evidence="1">
    <location>
        <begin position="257"/>
        <end position="266"/>
    </location>
</feature>
<reference evidence="3" key="1">
    <citation type="journal article" date="2014" name="Nat. Genet.">
        <title>Genome of the human hookworm Necator americanus.</title>
        <authorList>
            <person name="Tang Y.T."/>
            <person name="Gao X."/>
            <person name="Rosa B.A."/>
            <person name="Abubucker S."/>
            <person name="Hallsworth-Pepin K."/>
            <person name="Martin J."/>
            <person name="Tyagi R."/>
            <person name="Heizer E."/>
            <person name="Zhang X."/>
            <person name="Bhonagiri-Palsikar V."/>
            <person name="Minx P."/>
            <person name="Warren W.C."/>
            <person name="Wang Q."/>
            <person name="Zhan B."/>
            <person name="Hotez P.J."/>
            <person name="Sternberg P.W."/>
            <person name="Dougall A."/>
            <person name="Gaze S.T."/>
            <person name="Mulvenna J."/>
            <person name="Sotillo J."/>
            <person name="Ranganathan S."/>
            <person name="Rabelo E.M."/>
            <person name="Wilson R.K."/>
            <person name="Felgner P.L."/>
            <person name="Bethony J."/>
            <person name="Hawdon J.M."/>
            <person name="Gasser R.B."/>
            <person name="Loukas A."/>
            <person name="Mitreva M."/>
        </authorList>
    </citation>
    <scope>NUCLEOTIDE SEQUENCE [LARGE SCALE GENOMIC DNA]</scope>
</reference>
<organism evidence="2 3">
    <name type="scientific">Necator americanus</name>
    <name type="common">Human hookworm</name>
    <dbReference type="NCBI Taxonomy" id="51031"/>
    <lineage>
        <taxon>Eukaryota</taxon>
        <taxon>Metazoa</taxon>
        <taxon>Ecdysozoa</taxon>
        <taxon>Nematoda</taxon>
        <taxon>Chromadorea</taxon>
        <taxon>Rhabditida</taxon>
        <taxon>Rhabditina</taxon>
        <taxon>Rhabditomorpha</taxon>
        <taxon>Strongyloidea</taxon>
        <taxon>Ancylostomatidae</taxon>
        <taxon>Bunostominae</taxon>
        <taxon>Necator</taxon>
    </lineage>
</organism>
<gene>
    <name evidence="2" type="ORF">NECAME_18122</name>
</gene>
<dbReference type="AlphaFoldDB" id="W2TC45"/>
<protein>
    <submittedName>
        <fullName evidence="2">Uncharacterized protein</fullName>
    </submittedName>
</protein>
<accession>W2TC45</accession>
<feature type="compositionally biased region" description="Basic residues" evidence="1">
    <location>
        <begin position="317"/>
        <end position="331"/>
    </location>
</feature>
<evidence type="ECO:0000256" key="1">
    <source>
        <dbReference type="SAM" id="MobiDB-lite"/>
    </source>
</evidence>
<feature type="region of interest" description="Disordered" evidence="1">
    <location>
        <begin position="1"/>
        <end position="37"/>
    </location>
</feature>
<sequence>MQTKRPDERKRRFRRSAGRGPQTCKDARKDAADVKTRSRAARGSNQFGEIDEGAVAVGLCFVFGAERLLAVRDHLEPAACRTLYGDTPVPAAFLFEYVQPRTRWLARRLKNIHLKPPVVGISSRTMAWIRISLKTSLLRRNTELRGRENPEASRIIRALPRLLFGAWQTQMPPATLPFQIARQREPDDDRNESSNACRVPVSARSFAACSPRTAGRTHADPAPAAAKPRTWGRECLRQARRSHWPRRRRQQAAQAGVSGGRSAGCGRGHHHHRGRASVEPRALDGGCGGASGPEVRTRAHACRAARGLRVSGERQRPARRPARRTRARPARRGQCAGIRPGARRRAARPG</sequence>
<dbReference type="KEGG" id="nai:NECAME_18122"/>
<feature type="compositionally biased region" description="Basic residues" evidence="1">
    <location>
        <begin position="238"/>
        <end position="250"/>
    </location>
</feature>